<sequence>MSGRVPQERRRRRPTRSGVVLSEELIVDTALRLVGEHGPESLSVRRLGTALGCDPSALYRYFHGTDDLVLAIADRIIGDAMAGFVPGDDWVAALREIALRVRDGYLAHPRAAAFASYRVTRRPHEIRAVDTGIGVLLAAGFGTADATRLYRTFIDTVLAHAAMEAAYQALPRERREADDRAWREVYQGTDPASHPALTAVRHDLPIMATSSFEDAVGLLLEALAARAPRARPTVPASRAPRSGARPDRQRPAG</sequence>
<dbReference type="Gene3D" id="1.10.10.60">
    <property type="entry name" value="Homeodomain-like"/>
    <property type="match status" value="1"/>
</dbReference>
<evidence type="ECO:0000256" key="4">
    <source>
        <dbReference type="PROSITE-ProRule" id="PRU00335"/>
    </source>
</evidence>
<evidence type="ECO:0000256" key="5">
    <source>
        <dbReference type="SAM" id="MobiDB-lite"/>
    </source>
</evidence>
<dbReference type="GO" id="GO:0000976">
    <property type="term" value="F:transcription cis-regulatory region binding"/>
    <property type="evidence" value="ECO:0007669"/>
    <property type="project" value="TreeGrafter"/>
</dbReference>
<gene>
    <name evidence="7" type="ORF">SsS58_00471</name>
</gene>
<dbReference type="InterPro" id="IPR036271">
    <property type="entry name" value="Tet_transcr_reg_TetR-rel_C_sf"/>
</dbReference>
<reference evidence="7 8" key="2">
    <citation type="journal article" date="2016" name="Genome Announc.">
        <title>Draft Genome Sequences of Streptomyces scabiei S58, Streptomyces turgidiscabies T45, and Streptomyces acidiscabies a10, the Pathogens of Potato Common Scab, Isolated in Japan.</title>
        <authorList>
            <person name="Tomihama T."/>
            <person name="Nishi Y."/>
            <person name="Sakai M."/>
            <person name="Ikenaga M."/>
            <person name="Okubo T."/>
            <person name="Ikeda S."/>
        </authorList>
    </citation>
    <scope>NUCLEOTIDE SEQUENCE [LARGE SCALE GENOMIC DNA]</scope>
    <source>
        <strain evidence="7 8">S58</strain>
    </source>
</reference>
<dbReference type="GO" id="GO:0003700">
    <property type="term" value="F:DNA-binding transcription factor activity"/>
    <property type="evidence" value="ECO:0007669"/>
    <property type="project" value="TreeGrafter"/>
</dbReference>
<dbReference type="SUPFAM" id="SSF48498">
    <property type="entry name" value="Tetracyclin repressor-like, C-terminal domain"/>
    <property type="match status" value="1"/>
</dbReference>
<dbReference type="Proteomes" id="UP000067448">
    <property type="component" value="Unassembled WGS sequence"/>
</dbReference>
<keyword evidence="2 4" id="KW-0238">DNA-binding</keyword>
<feature type="domain" description="HTH tetR-type" evidence="6">
    <location>
        <begin position="20"/>
        <end position="80"/>
    </location>
</feature>
<dbReference type="RefSeq" id="WP_059078293.1">
    <property type="nucleotide sequence ID" value="NZ_BCMM01000002.1"/>
</dbReference>
<comment type="caution">
    <text evidence="7">The sequence shown here is derived from an EMBL/GenBank/DDBJ whole genome shotgun (WGS) entry which is preliminary data.</text>
</comment>
<protein>
    <submittedName>
        <fullName evidence="7">Bacterial regulatory proteins, tetR family</fullName>
    </submittedName>
</protein>
<evidence type="ECO:0000256" key="2">
    <source>
        <dbReference type="ARBA" id="ARBA00023125"/>
    </source>
</evidence>
<organism evidence="7 8">
    <name type="scientific">Streptomyces scabiei</name>
    <dbReference type="NCBI Taxonomy" id="1930"/>
    <lineage>
        <taxon>Bacteria</taxon>
        <taxon>Bacillati</taxon>
        <taxon>Actinomycetota</taxon>
        <taxon>Actinomycetes</taxon>
        <taxon>Kitasatosporales</taxon>
        <taxon>Streptomycetaceae</taxon>
        <taxon>Streptomyces</taxon>
    </lineage>
</organism>
<dbReference type="SUPFAM" id="SSF46689">
    <property type="entry name" value="Homeodomain-like"/>
    <property type="match status" value="1"/>
</dbReference>
<dbReference type="AlphaFoldDB" id="A0A100JIE3"/>
<dbReference type="PANTHER" id="PTHR30055:SF151">
    <property type="entry name" value="TRANSCRIPTIONAL REGULATORY PROTEIN"/>
    <property type="match status" value="1"/>
</dbReference>
<dbReference type="PANTHER" id="PTHR30055">
    <property type="entry name" value="HTH-TYPE TRANSCRIPTIONAL REGULATOR RUTR"/>
    <property type="match status" value="1"/>
</dbReference>
<evidence type="ECO:0000256" key="3">
    <source>
        <dbReference type="ARBA" id="ARBA00023163"/>
    </source>
</evidence>
<dbReference type="GO" id="GO:0045892">
    <property type="term" value="P:negative regulation of DNA-templated transcription"/>
    <property type="evidence" value="ECO:0007669"/>
    <property type="project" value="InterPro"/>
</dbReference>
<dbReference type="Pfam" id="PF02909">
    <property type="entry name" value="TetR_C_1"/>
    <property type="match status" value="1"/>
</dbReference>
<dbReference type="EMBL" id="BCMM01000002">
    <property type="protein sequence ID" value="GAQ60131.1"/>
    <property type="molecule type" value="Genomic_DNA"/>
</dbReference>
<reference evidence="8" key="1">
    <citation type="submission" date="2015-11" db="EMBL/GenBank/DDBJ databases">
        <authorList>
            <consortium name="Cross-ministerial Strategic Innovation Promotion Program (SIP) consortium"/>
            <person name="Tomihama T."/>
            <person name="Ikenaga M."/>
            <person name="Sakai M."/>
            <person name="Okubo T."/>
            <person name="Ikeda S."/>
        </authorList>
    </citation>
    <scope>NUCLEOTIDE SEQUENCE [LARGE SCALE GENOMIC DNA]</scope>
    <source>
        <strain evidence="8">S58</strain>
    </source>
</reference>
<dbReference type="OrthoDB" id="3519192at2"/>
<dbReference type="InterPro" id="IPR004111">
    <property type="entry name" value="Repressor_TetR_C"/>
</dbReference>
<accession>A0A100JIE3</accession>
<proteinExistence type="predicted"/>
<dbReference type="InterPro" id="IPR050109">
    <property type="entry name" value="HTH-type_TetR-like_transc_reg"/>
</dbReference>
<evidence type="ECO:0000259" key="6">
    <source>
        <dbReference type="PROSITE" id="PS50977"/>
    </source>
</evidence>
<keyword evidence="1" id="KW-0805">Transcription regulation</keyword>
<evidence type="ECO:0000313" key="8">
    <source>
        <dbReference type="Proteomes" id="UP000067448"/>
    </source>
</evidence>
<dbReference type="PROSITE" id="PS50977">
    <property type="entry name" value="HTH_TETR_2"/>
    <property type="match status" value="1"/>
</dbReference>
<feature type="DNA-binding region" description="H-T-H motif" evidence="4">
    <location>
        <begin position="43"/>
        <end position="62"/>
    </location>
</feature>
<dbReference type="InterPro" id="IPR009057">
    <property type="entry name" value="Homeodomain-like_sf"/>
</dbReference>
<evidence type="ECO:0000256" key="1">
    <source>
        <dbReference type="ARBA" id="ARBA00023015"/>
    </source>
</evidence>
<evidence type="ECO:0000313" key="7">
    <source>
        <dbReference type="EMBL" id="GAQ60131.1"/>
    </source>
</evidence>
<reference evidence="8" key="3">
    <citation type="submission" date="2016-02" db="EMBL/GenBank/DDBJ databases">
        <title>Draft genome of pathogenic Streptomyces sp. in Japan.</title>
        <authorList>
            <person name="Tomihama T."/>
            <person name="Ikenaga M."/>
            <person name="Sakai M."/>
            <person name="Okubo T."/>
            <person name="Ikeda S."/>
        </authorList>
    </citation>
    <scope>NUCLEOTIDE SEQUENCE [LARGE SCALE GENOMIC DNA]</scope>
    <source>
        <strain evidence="8">S58</strain>
    </source>
</reference>
<feature type="compositionally biased region" description="Basic and acidic residues" evidence="5">
    <location>
        <begin position="244"/>
        <end position="253"/>
    </location>
</feature>
<dbReference type="Gene3D" id="1.10.357.10">
    <property type="entry name" value="Tetracycline Repressor, domain 2"/>
    <property type="match status" value="1"/>
</dbReference>
<keyword evidence="3" id="KW-0804">Transcription</keyword>
<feature type="region of interest" description="Disordered" evidence="5">
    <location>
        <begin position="227"/>
        <end position="253"/>
    </location>
</feature>
<dbReference type="InterPro" id="IPR001647">
    <property type="entry name" value="HTH_TetR"/>
</dbReference>
<feature type="compositionally biased region" description="Low complexity" evidence="5">
    <location>
        <begin position="227"/>
        <end position="241"/>
    </location>
</feature>
<name>A0A100JIE3_STRSC</name>
<dbReference type="Pfam" id="PF00440">
    <property type="entry name" value="TetR_N"/>
    <property type="match status" value="1"/>
</dbReference>